<dbReference type="Gene3D" id="1.10.4190.10">
    <property type="entry name" value="Urease accessory protein UreF"/>
    <property type="match status" value="1"/>
</dbReference>
<dbReference type="Proteomes" id="UP000679779">
    <property type="component" value="Unassembled WGS sequence"/>
</dbReference>
<evidence type="ECO:0008006" key="3">
    <source>
        <dbReference type="Google" id="ProtNLM"/>
    </source>
</evidence>
<gene>
    <name evidence="1" type="ORF">J2TS6_30240</name>
</gene>
<dbReference type="Pfam" id="PF01730">
    <property type="entry name" value="UreF"/>
    <property type="match status" value="1"/>
</dbReference>
<dbReference type="InterPro" id="IPR002639">
    <property type="entry name" value="UreF"/>
</dbReference>
<accession>A0A919XI96</accession>
<name>A0A919XI96_9BACL</name>
<sequence>MNDKSTKLLDYVQMLDHDLSVGSFSCLLDLKNRISDGRIQTQPELEGFFLHPMTDRLVRQDGAAIQAIYEAAELLDIPSIARIDRLLLGQTLKAQELEAASKQGKKLVKLAQALYPFLNLAVLEEMVHNNITPACLATVHAYINYQLGTSCDRAVYGYMQSAVYACVYGTARPLNIPRPEARMLAGKWTAEMEKAWLLEKDVLTKERFESKASSPHIA</sequence>
<keyword evidence="2" id="KW-1185">Reference proteome</keyword>
<dbReference type="GO" id="GO:0016151">
    <property type="term" value="F:nickel cation binding"/>
    <property type="evidence" value="ECO:0007669"/>
    <property type="project" value="InterPro"/>
</dbReference>
<evidence type="ECO:0000313" key="1">
    <source>
        <dbReference type="EMBL" id="GIO31883.1"/>
    </source>
</evidence>
<proteinExistence type="predicted"/>
<reference evidence="1" key="1">
    <citation type="submission" date="2021-03" db="EMBL/GenBank/DDBJ databases">
        <title>Antimicrobial resistance genes in bacteria isolated from Japanese honey, and their potential for conferring macrolide and lincosamide resistance in the American foulbrood pathogen Paenibacillus larvae.</title>
        <authorList>
            <person name="Okamoto M."/>
            <person name="Kumagai M."/>
            <person name="Kanamori H."/>
            <person name="Takamatsu D."/>
        </authorList>
    </citation>
    <scope>NUCLEOTIDE SEQUENCE</scope>
    <source>
        <strain evidence="1">J2TS6</strain>
    </source>
</reference>
<protein>
    <recommendedName>
        <fullName evidence="3">Urease accessory protein UreF</fullName>
    </recommendedName>
</protein>
<comment type="caution">
    <text evidence="1">The sequence shown here is derived from an EMBL/GenBank/DDBJ whole genome shotgun (WGS) entry which is preliminary data.</text>
</comment>
<dbReference type="RefSeq" id="WP_160042763.1">
    <property type="nucleotide sequence ID" value="NZ_BORQ01000003.1"/>
</dbReference>
<organism evidence="1 2">
    <name type="scientific">Paenibacillus albilobatus</name>
    <dbReference type="NCBI Taxonomy" id="2716884"/>
    <lineage>
        <taxon>Bacteria</taxon>
        <taxon>Bacillati</taxon>
        <taxon>Bacillota</taxon>
        <taxon>Bacilli</taxon>
        <taxon>Bacillales</taxon>
        <taxon>Paenibacillaceae</taxon>
        <taxon>Paenibacillus</taxon>
    </lineage>
</organism>
<dbReference type="AlphaFoldDB" id="A0A919XI96"/>
<evidence type="ECO:0000313" key="2">
    <source>
        <dbReference type="Proteomes" id="UP000679779"/>
    </source>
</evidence>
<dbReference type="InterPro" id="IPR038277">
    <property type="entry name" value="UreF_sf"/>
</dbReference>
<dbReference type="EMBL" id="BORQ01000003">
    <property type="protein sequence ID" value="GIO31883.1"/>
    <property type="molecule type" value="Genomic_DNA"/>
</dbReference>